<evidence type="ECO:0000313" key="33">
    <source>
        <dbReference type="EMBL" id="ECX6924886.1"/>
    </source>
</evidence>
<evidence type="ECO:0000313" key="58">
    <source>
        <dbReference type="Proteomes" id="UP000358545"/>
    </source>
</evidence>
<dbReference type="EMBL" id="AABBHO010000020">
    <property type="protein sequence ID" value="EAG2997221.1"/>
    <property type="molecule type" value="Genomic_DNA"/>
</dbReference>
<sequence>MIQVENEQIAGIPVLHISNSENADQMLPTIIFYHGFTSQKELYLHYGYLLAQRGFRVVLPDAKLHGERLQGANPEDQATFFWDVIETNIIEFPLITNELIKAGKTDANRIGVGGVSMGAITSLGLLGQYENIKVAVSLMGSAYYVDFAKELSKYALAQGLTFPYDVDERILTLQKYDLTQNITKINNRPLLLWHGKKDDVVPFAYSEKLYQTLVEESLADNVQFIIDDNAKHKVSVEGMLQGVSFFEKFL</sequence>
<evidence type="ECO:0000313" key="81">
    <source>
        <dbReference type="Proteomes" id="UP000527632"/>
    </source>
</evidence>
<reference evidence="48 86" key="10">
    <citation type="submission" date="2020-06" db="EMBL/GenBank/DDBJ databases">
        <title>Two Listeria outbreaks in Switzerland in 2018 and 2020.</title>
        <authorList>
            <person name="Stevens M.J.A."/>
            <person name="Bloemberg G."/>
            <person name="Nusch-Inderbinnen M."/>
            <person name="Stephan R."/>
        </authorList>
    </citation>
    <scope>NUCLEOTIDE SEQUENCE [LARGE SCALE GENOMIC DNA]</scope>
    <source>
        <strain evidence="48 86">N18-0707</strain>
    </source>
</reference>
<dbReference type="Proteomes" id="UP000528151">
    <property type="component" value="Unassembled WGS sequence"/>
</dbReference>
<dbReference type="Proteomes" id="UP000344343">
    <property type="component" value="Unassembled WGS sequence"/>
</dbReference>
<dbReference type="EMBL" id="AANEHK010000005">
    <property type="protein sequence ID" value="EDO0985768.1"/>
    <property type="molecule type" value="Genomic_DNA"/>
</dbReference>
<evidence type="ECO:0000256" key="1">
    <source>
        <dbReference type="ARBA" id="ARBA00022801"/>
    </source>
</evidence>
<evidence type="ECO:0000313" key="67">
    <source>
        <dbReference type="Proteomes" id="UP000403352"/>
    </source>
</evidence>
<dbReference type="EMBL" id="AABGHY010000004">
    <property type="protein sequence ID" value="EAH3294087.1"/>
    <property type="molecule type" value="Genomic_DNA"/>
</dbReference>
<dbReference type="Proteomes" id="UP000544530">
    <property type="component" value="Unassembled WGS sequence"/>
</dbReference>
<evidence type="ECO:0000313" key="14">
    <source>
        <dbReference type="EMBL" id="EAG0867510.1"/>
    </source>
</evidence>
<dbReference type="Proteomes" id="UP000522199">
    <property type="component" value="Unassembled WGS sequence"/>
</dbReference>
<evidence type="ECO:0000313" key="82">
    <source>
        <dbReference type="Proteomes" id="UP000528151"/>
    </source>
</evidence>
<reference evidence="50 51" key="2">
    <citation type="journal article" date="2018" name="BMC Genomics">
        <title>Genes significantly associated with lineage II food isolates of Listeria monocytogenes.</title>
        <authorList>
            <person name="Pirone-Davies C."/>
            <person name="Chen Y."/>
            <person name="Pightling A."/>
            <person name="Ryan G."/>
            <person name="Wang Y."/>
            <person name="Yao K."/>
            <person name="Hoffmann M."/>
            <person name="Allard M.W."/>
        </authorList>
    </citation>
    <scope>NUCLEOTIDE SEQUENCE [LARGE SCALE GENOMIC DNA]</scope>
    <source>
        <strain evidence="50 51">PNUSAL000550</strain>
    </source>
</reference>
<evidence type="ECO:0000313" key="52">
    <source>
        <dbReference type="Proteomes" id="UP000331186"/>
    </source>
</evidence>
<evidence type="ECO:0000313" key="57">
    <source>
        <dbReference type="Proteomes" id="UP000354255"/>
    </source>
</evidence>
<organism evidence="6 61">
    <name type="scientific">Listeria monocytogenes</name>
    <dbReference type="NCBI Taxonomy" id="1639"/>
    <lineage>
        <taxon>Bacteria</taxon>
        <taxon>Bacillati</taxon>
        <taxon>Bacillota</taxon>
        <taxon>Bacilli</taxon>
        <taxon>Bacillales</taxon>
        <taxon>Listeriaceae</taxon>
        <taxon>Listeria</taxon>
    </lineage>
</organism>
<dbReference type="EMBL" id="AAAIKW010000004">
    <property type="protein sequence ID" value="EAC4552500.1"/>
    <property type="molecule type" value="Genomic_DNA"/>
</dbReference>
<evidence type="ECO:0000313" key="53">
    <source>
        <dbReference type="Proteomes" id="UP000337746"/>
    </source>
</evidence>
<dbReference type="Proteomes" id="UP000403352">
    <property type="component" value="Unassembled WGS sequence"/>
</dbReference>
<dbReference type="EMBL" id="AABEKY010000001">
    <property type="protein sequence ID" value="EAG9386378.1"/>
    <property type="molecule type" value="Genomic_DNA"/>
</dbReference>
<evidence type="ECO:0000313" key="60">
    <source>
        <dbReference type="Proteomes" id="UP000365297"/>
    </source>
</evidence>
<reference evidence="91 92" key="3">
    <citation type="journal article" date="2018" name="Genome Biol.">
        <title>SKESA: strategic k-mer extension for scrupulous assemblies.</title>
        <authorList>
            <person name="Souvorov A."/>
            <person name="Agarwala R."/>
            <person name="Lipman D.J."/>
        </authorList>
    </citation>
    <scope>NUCLEOTIDE SEQUENCE [LARGE SCALE GENOMIC DNA]</scope>
    <source>
        <strain evidence="40">09CEB371LM</strain>
        <strain evidence="46">2017-325981-023-01</strain>
        <strain evidence="42 94">CFIAFB20100120</strain>
        <strain evidence="41 91">CFIAFB20130012</strain>
        <strain evidence="44">CFIAFB20170037</strain>
        <strain evidence="43 92">CFIAFB20170045</strain>
        <strain evidence="45 93">DMG1500109</strain>
    </source>
</reference>
<dbReference type="EMBL" id="AALGDA010000045">
    <property type="protein sequence ID" value="ECY9783664.1"/>
    <property type="molecule type" value="Genomic_DNA"/>
</dbReference>
<evidence type="ECO:0000313" key="66">
    <source>
        <dbReference type="Proteomes" id="UP000398321"/>
    </source>
</evidence>
<dbReference type="EMBL" id="AAANYR010000002">
    <property type="protein sequence ID" value="EAD5786030.1"/>
    <property type="molecule type" value="Genomic_DNA"/>
</dbReference>
<dbReference type="EMBL" id="AABBZO010000013">
    <property type="protein sequence ID" value="EAG4462866.1"/>
    <property type="molecule type" value="Genomic_DNA"/>
</dbReference>
<proteinExistence type="predicted"/>
<dbReference type="Proteomes" id="UP000842809">
    <property type="component" value="Unassembled WGS sequence"/>
</dbReference>
<dbReference type="EMBL" id="AABBAW010000004">
    <property type="protein sequence ID" value="EAG2515423.1"/>
    <property type="molecule type" value="Genomic_DNA"/>
</dbReference>
<dbReference type="Proteomes" id="UP000540117">
    <property type="component" value="Unassembled WGS sequence"/>
</dbReference>
<evidence type="ECO:0000313" key="47">
    <source>
        <dbReference type="EMBL" id="KAA9450602.1"/>
    </source>
</evidence>
<evidence type="ECO:0000313" key="17">
    <source>
        <dbReference type="EMBL" id="EAG2244921.1"/>
    </source>
</evidence>
<dbReference type="RefSeq" id="WP_003727814.1">
    <property type="nucleotide sequence ID" value="NC_021824.1"/>
</dbReference>
<evidence type="ECO:0000313" key="43">
    <source>
        <dbReference type="EMBL" id="HAC0013548.1"/>
    </source>
</evidence>
<evidence type="ECO:0000313" key="41">
    <source>
        <dbReference type="EMBL" id="HAB8398667.1"/>
    </source>
</evidence>
<evidence type="ECO:0000313" key="73">
    <source>
        <dbReference type="Proteomes" id="UP000467347"/>
    </source>
</evidence>
<evidence type="ECO:0000313" key="24">
    <source>
        <dbReference type="EMBL" id="EAG9386378.1"/>
    </source>
</evidence>
<evidence type="ECO:0000313" key="16">
    <source>
        <dbReference type="EMBL" id="EAG2087264.1"/>
    </source>
</evidence>
<dbReference type="Proteomes" id="UP000840039">
    <property type="component" value="Unassembled WGS sequence"/>
</dbReference>
<dbReference type="EMBL" id="DAAEEB010000001">
    <property type="protein sequence ID" value="HAA8052029.1"/>
    <property type="molecule type" value="Genomic_DNA"/>
</dbReference>
<dbReference type="Proteomes" id="UP000478682">
    <property type="component" value="Unassembled WGS sequence"/>
</dbReference>
<dbReference type="GO" id="GO:0052689">
    <property type="term" value="F:carboxylic ester hydrolase activity"/>
    <property type="evidence" value="ECO:0007669"/>
    <property type="project" value="UniProtKB-ARBA"/>
</dbReference>
<evidence type="ECO:0000313" key="87">
    <source>
        <dbReference type="Proteomes" id="UP000546397"/>
    </source>
</evidence>
<dbReference type="Pfam" id="PF00326">
    <property type="entry name" value="Peptidase_S9"/>
    <property type="match status" value="1"/>
</dbReference>
<dbReference type="GO" id="GO:0006508">
    <property type="term" value="P:proteolysis"/>
    <property type="evidence" value="ECO:0007669"/>
    <property type="project" value="InterPro"/>
</dbReference>
<dbReference type="Proteomes" id="UP000566721">
    <property type="component" value="Unassembled WGS sequence"/>
</dbReference>
<reference evidence="13 65" key="7">
    <citation type="submission" date="2019-03" db="EMBL/GenBank/DDBJ databases">
        <authorList>
            <person name="Ashton P.M."/>
            <person name="Dallman T."/>
            <person name="Nair S."/>
            <person name="De Pinna E."/>
            <person name="Peters T."/>
            <person name="Grant K."/>
        </authorList>
    </citation>
    <scope>NUCLEOTIDE SEQUENCE [LARGE SCALE GENOMIC DNA]</scope>
    <source>
        <strain evidence="26 84">282333</strain>
        <strain evidence="27 83">282352</strain>
        <strain evidence="25 87">289003</strain>
        <strain evidence="38 74">788324</strain>
        <strain evidence="13">RL15000286</strain>
    </source>
</reference>
<evidence type="ECO:0000313" key="3">
    <source>
        <dbReference type="EMBL" id="EAC4552500.1"/>
    </source>
</evidence>
<evidence type="ECO:0000313" key="36">
    <source>
        <dbReference type="EMBL" id="EDN7715525.1"/>
    </source>
</evidence>
<dbReference type="Proteomes" id="UP000533021">
    <property type="component" value="Unassembled WGS sequence"/>
</dbReference>
<evidence type="ECO:0000313" key="46">
    <source>
        <dbReference type="EMBL" id="HAJ9592761.1"/>
    </source>
</evidence>
<evidence type="ECO:0000313" key="45">
    <source>
        <dbReference type="EMBL" id="HAC1755239.1"/>
    </source>
</evidence>
<dbReference type="Gene3D" id="3.40.50.1820">
    <property type="entry name" value="alpha/beta hydrolase"/>
    <property type="match status" value="1"/>
</dbReference>
<dbReference type="Proteomes" id="UP000389283">
    <property type="component" value="Unassembled WGS sequence"/>
</dbReference>
<evidence type="ECO:0000313" key="54">
    <source>
        <dbReference type="Proteomes" id="UP000339309"/>
    </source>
</evidence>
<evidence type="ECO:0000313" key="64">
    <source>
        <dbReference type="Proteomes" id="UP000389283"/>
    </source>
</evidence>
<name>A0A0B8R9N4_LISMN</name>
<dbReference type="Proteomes" id="UP000393182">
    <property type="component" value="Unassembled WGS sequence"/>
</dbReference>
<evidence type="ECO:0000313" key="77">
    <source>
        <dbReference type="Proteomes" id="UP000481141"/>
    </source>
</evidence>
<evidence type="ECO:0000313" key="9">
    <source>
        <dbReference type="EMBL" id="EAD3793157.1"/>
    </source>
</evidence>
<evidence type="ECO:0000313" key="51">
    <source>
        <dbReference type="Proteomes" id="UP000272537"/>
    </source>
</evidence>
<evidence type="ECO:0000313" key="69">
    <source>
        <dbReference type="Proteomes" id="UP000423131"/>
    </source>
</evidence>
<evidence type="ECO:0000313" key="6">
    <source>
        <dbReference type="EMBL" id="EAC7479960.1"/>
    </source>
</evidence>
<dbReference type="EMBL" id="AAANYN010000010">
    <property type="protein sequence ID" value="EAD5774275.1"/>
    <property type="molecule type" value="Genomic_DNA"/>
</dbReference>
<dbReference type="NCBIfam" id="NF007857">
    <property type="entry name" value="PRK10566.1"/>
    <property type="match status" value="1"/>
</dbReference>
<evidence type="ECO:0000313" key="91">
    <source>
        <dbReference type="Proteomes" id="UP000840197"/>
    </source>
</evidence>
<dbReference type="InterPro" id="IPR029058">
    <property type="entry name" value="AB_hydrolase_fold"/>
</dbReference>
<evidence type="ECO:0000313" key="44">
    <source>
        <dbReference type="EMBL" id="HAC0276008.1"/>
    </source>
</evidence>
<evidence type="ECO:0000313" key="72">
    <source>
        <dbReference type="Proteomes" id="UP000460224"/>
    </source>
</evidence>
<dbReference type="Proteomes" id="UP000427828">
    <property type="component" value="Unassembled WGS sequence"/>
</dbReference>
<dbReference type="EMBL" id="AAAKQF010000006">
    <property type="protein sequence ID" value="EAC9040605.1"/>
    <property type="molecule type" value="Genomic_DNA"/>
</dbReference>
<evidence type="ECO:0000313" key="13">
    <source>
        <dbReference type="EMBL" id="EAE4942004.1"/>
    </source>
</evidence>
<dbReference type="SUPFAM" id="SSF53474">
    <property type="entry name" value="alpha/beta-Hydrolases"/>
    <property type="match status" value="1"/>
</dbReference>
<dbReference type="Proteomes" id="UP000376505">
    <property type="component" value="Unassembled WGS sequence"/>
</dbReference>
<evidence type="ECO:0000313" key="31">
    <source>
        <dbReference type="EMBL" id="ECB9514964.1"/>
    </source>
</evidence>
<reference evidence="53 56" key="5">
    <citation type="submission" date="2018-06" db="EMBL/GenBank/DDBJ databases">
        <authorList>
            <consortium name="GenomeTrakr: Next Generation Sequencing Network for Food Pathogen Tracability"/>
        </authorList>
    </citation>
    <scope>NUCLEOTIDE SEQUENCE [LARGE SCALE GENOMIC DNA]</scope>
    <source>
        <strain evidence="19 89">10B02965A-1</strain>
        <strain evidence="6 61">CFSAN008042</strain>
        <strain evidence="21 82">CFSAN063727</strain>
        <strain evidence="36 71">CFSAN102901</strain>
        <strain evidence="12 63">FDA00006494</strain>
        <strain evidence="4 60">FDA00007096</strain>
        <strain evidence="8 67">FDA00008584</strain>
        <strain evidence="17">FDA00011243</strain>
        <strain evidence="5 52">FDA00013332</strain>
        <strain evidence="11 55">FDA00013853</strain>
        <strain evidence="30 69">FDA00014336</strain>
        <strain evidence="32 64">FDA00014370</strain>
        <strain evidence="31 66">FDA00014392</strain>
        <strain evidence="39">FDA00015054</strain>
        <strain evidence="20 85">FDA1005580-S054-001</strain>
        <strain evidence="76">FDA1090798-S029-001</strain>
        <strain evidence="77">FDA956581-098-004</strain>
        <strain evidence="18 80">FDA960927-006-004</strain>
        <strain evidence="22 90">FLAG-38921</strain>
        <strain evidence="33 70">FLAG-51482A</strain>
        <strain evidence="16 53">FLAG-54356</strain>
        <strain evidence="10 62">FSIS31901579</strain>
        <strain evidence="28 81">LS1344</strain>
        <strain evidence="37 73">OSF101448</strain>
        <strain evidence="9 56">VA-WGS-00405</strain>
    </source>
</reference>
<dbReference type="EMBL" id="AAASLB010000004">
    <property type="protein sequence ID" value="EAE4942004.1"/>
    <property type="molecule type" value="Genomic_DNA"/>
</dbReference>
<dbReference type="EMBL" id="AABDGJ010000008">
    <property type="protein sequence ID" value="EAG6991117.1"/>
    <property type="molecule type" value="Genomic_DNA"/>
</dbReference>
<dbReference type="EMBL" id="AABAWE010000003">
    <property type="protein sequence ID" value="EAG2087264.1"/>
    <property type="molecule type" value="Genomic_DNA"/>
</dbReference>
<evidence type="ECO:0000313" key="79">
    <source>
        <dbReference type="Proteomes" id="UP000522199"/>
    </source>
</evidence>
<evidence type="ECO:0000313" key="12">
    <source>
        <dbReference type="EMBL" id="EAE1337935.1"/>
    </source>
</evidence>
<evidence type="ECO:0000313" key="90">
    <source>
        <dbReference type="Proteomes" id="UP000566721"/>
    </source>
</evidence>
<evidence type="ECO:0000313" key="55">
    <source>
        <dbReference type="Proteomes" id="UP000344343"/>
    </source>
</evidence>
<dbReference type="EMBL" id="AAAQQZ010000002">
    <property type="protein sequence ID" value="EAE1337935.1"/>
    <property type="molecule type" value="Genomic_DNA"/>
</dbReference>
<evidence type="ECO:0000313" key="30">
    <source>
        <dbReference type="EMBL" id="ECB9473584.1"/>
    </source>
</evidence>
<reference evidence="41" key="9">
    <citation type="submission" date="2020-01" db="EMBL/GenBank/DDBJ databases">
        <authorList>
            <consortium name="NCBI Pathogen Detection Project"/>
        </authorList>
    </citation>
    <scope>NUCLEOTIDE SEQUENCE</scope>
    <source>
        <strain evidence="40">09CEB371LM</strain>
        <strain evidence="46">2017-325981-023-01</strain>
        <strain evidence="42">CFIAFB20100120</strain>
        <strain evidence="41">CFIAFB20130012</strain>
        <strain evidence="44">CFIAFB20170037</strain>
        <strain evidence="43">CFIAFB20170045</strain>
        <strain evidence="45">DMG1500109</strain>
    </source>
</reference>
<evidence type="ECO:0000313" key="10">
    <source>
        <dbReference type="EMBL" id="EAD5774275.1"/>
    </source>
</evidence>
<evidence type="ECO:0000313" key="95">
    <source>
        <dbReference type="Proteomes" id="UP000852906"/>
    </source>
</evidence>
<evidence type="ECO:0000313" key="71">
    <source>
        <dbReference type="Proteomes" id="UP000455569"/>
    </source>
</evidence>
<evidence type="ECO:0000313" key="75">
    <source>
        <dbReference type="Proteomes" id="UP000478682"/>
    </source>
</evidence>
<dbReference type="EMBL" id="AAHZFY010000049">
    <property type="protein sequence ID" value="ECB9514964.1"/>
    <property type="molecule type" value="Genomic_DNA"/>
</dbReference>
<dbReference type="Proteomes" id="UP000467536">
    <property type="component" value="Unassembled WGS sequence"/>
</dbReference>
<evidence type="ECO:0000313" key="76">
    <source>
        <dbReference type="Proteomes" id="UP000478704"/>
    </source>
</evidence>
<evidence type="ECO:0000313" key="26">
    <source>
        <dbReference type="EMBL" id="EAH2281890.1"/>
    </source>
</evidence>
<dbReference type="InterPro" id="IPR001375">
    <property type="entry name" value="Peptidase_S9_cat"/>
</dbReference>
<dbReference type="EMBL" id="AANCRK010000004">
    <property type="protein sequence ID" value="EDN7715525.1"/>
    <property type="molecule type" value="Genomic_DNA"/>
</dbReference>
<dbReference type="EMBL" id="AABAGT010000013">
    <property type="protein sequence ID" value="EAG0867510.1"/>
    <property type="molecule type" value="Genomic_DNA"/>
</dbReference>
<evidence type="ECO:0000313" key="18">
    <source>
        <dbReference type="EMBL" id="EAG2515423.1"/>
    </source>
</evidence>
<evidence type="ECO:0000313" key="94">
    <source>
        <dbReference type="Proteomes" id="UP000844415"/>
    </source>
</evidence>
<evidence type="ECO:0000313" key="37">
    <source>
        <dbReference type="EMBL" id="EDN9836986.1"/>
    </source>
</evidence>
<dbReference type="Proteomes" id="UP000368512">
    <property type="component" value="Unassembled WGS sequence"/>
</dbReference>
<evidence type="ECO:0000313" key="7">
    <source>
        <dbReference type="EMBL" id="EAC9040605.1"/>
    </source>
</evidence>
<dbReference type="Proteomes" id="UP000841146">
    <property type="component" value="Unassembled WGS sequence"/>
</dbReference>
<dbReference type="EMBL" id="DAAJZA010000006">
    <property type="protein sequence ID" value="HAC1755239.1"/>
    <property type="molecule type" value="Genomic_DNA"/>
</dbReference>
<dbReference type="EMBL" id="MJTJ01000015">
    <property type="protein sequence ID" value="OET49984.1"/>
    <property type="molecule type" value="Genomic_DNA"/>
</dbReference>
<evidence type="ECO:0000313" key="49">
    <source>
        <dbReference type="EMBL" id="OET49984.1"/>
    </source>
</evidence>
<reference evidence="49 95" key="1">
    <citation type="submission" date="2016-09" db="EMBL/GenBank/DDBJ databases">
        <title>100K Listeria isolates.</title>
        <authorList>
            <person name="Chen P."/>
            <person name="Weimer B.C."/>
            <person name="Kong N."/>
            <person name="Huang B."/>
        </authorList>
    </citation>
    <scope>NUCLEOTIDE SEQUENCE [LARGE SCALE GENOMIC DNA]</scope>
    <source>
        <strain evidence="49 95">BCW_2383</strain>
    </source>
</reference>
<dbReference type="Proteomes" id="UP000272537">
    <property type="component" value="Unassembled WGS sequence"/>
</dbReference>
<dbReference type="EMBL" id="AABFVG010000004">
    <property type="protein sequence ID" value="EAH2281890.1"/>
    <property type="molecule type" value="Genomic_DNA"/>
</dbReference>
<dbReference type="EMBL" id="AAAJKI010000044">
    <property type="protein sequence ID" value="EAC6549324.1"/>
    <property type="molecule type" value="Genomic_DNA"/>
</dbReference>
<dbReference type="Proteomes" id="UP000337746">
    <property type="component" value="Unassembled WGS sequence"/>
</dbReference>
<evidence type="ECO:0000313" key="68">
    <source>
        <dbReference type="Proteomes" id="UP000410967"/>
    </source>
</evidence>
<evidence type="ECO:0000313" key="59">
    <source>
        <dbReference type="Proteomes" id="UP000364988"/>
    </source>
</evidence>
<dbReference type="EMBL" id="DABJAN010000002">
    <property type="protein sequence ID" value="HAJ9592761.1"/>
    <property type="molecule type" value="Genomic_DNA"/>
</dbReference>
<evidence type="ECO:0000313" key="40">
    <source>
        <dbReference type="EMBL" id="HAA8052029.1"/>
    </source>
</evidence>
<evidence type="ECO:0000313" key="92">
    <source>
        <dbReference type="Proteomes" id="UP000841146"/>
    </source>
</evidence>
<reference evidence="47 72" key="4">
    <citation type="submission" date="2018-04" db="EMBL/GenBank/DDBJ databases">
        <title>Genome Analysis of a Prevalent Clone of Listeria monocytogenes Sequence Type 87 in China.</title>
        <authorList>
            <person name="Wang Y."/>
        </authorList>
    </citation>
    <scope>NUCLEOTIDE SEQUENCE [LARGE SCALE GENOMIC DNA]</scope>
    <source>
        <strain evidence="47 72">ICDC_LM1523</strain>
    </source>
</reference>
<evidence type="ECO:0000313" key="93">
    <source>
        <dbReference type="Proteomes" id="UP000843775"/>
    </source>
</evidence>
<dbReference type="PANTHER" id="PTHR22946">
    <property type="entry name" value="DIENELACTONE HYDROLASE DOMAIN-CONTAINING PROTEIN-RELATED"/>
    <property type="match status" value="1"/>
</dbReference>
<evidence type="ECO:0000313" key="78">
    <source>
        <dbReference type="Proteomes" id="UP000489121"/>
    </source>
</evidence>
<evidence type="ECO:0000313" key="80">
    <source>
        <dbReference type="Proteomes" id="UP000525850"/>
    </source>
</evidence>
<reference evidence="54 57" key="6">
    <citation type="submission" date="2018-06" db="EMBL/GenBank/DDBJ databases">
        <authorList>
            <consortium name="PulseNet: The National Subtyping Network for Foodborne Disease Surveillance"/>
            <person name="Tarr C.L."/>
            <person name="Trees E."/>
            <person name="Katz L.S."/>
            <person name="Carleton-Romer H.A."/>
            <person name="Stroika S."/>
            <person name="Kucerova Z."/>
            <person name="Roache K.F."/>
            <person name="Sabol A.L."/>
            <person name="Besser J."/>
            <person name="Gerner-Smidt P."/>
        </authorList>
    </citation>
    <scope>NUCLEOTIDE SEQUENCE [LARGE SCALE GENOMIC DNA]</scope>
    <source>
        <strain evidence="3 54">2015L-6227</strain>
        <strain evidence="7 57">PNUSAL000910</strain>
        <strain evidence="14 58">PNUSAL002180</strain>
        <strain evidence="15 75">PNUSAL002298</strain>
        <strain evidence="35 78">PNUSAL005692</strain>
    </source>
</reference>
<dbReference type="EMBL" id="JACAVN010000008">
    <property type="protein sequence ID" value="NYA02570.1"/>
    <property type="molecule type" value="Genomic_DNA"/>
</dbReference>
<dbReference type="EMBL" id="DAAJFY010000008">
    <property type="protein sequence ID" value="HAC0276008.1"/>
    <property type="molecule type" value="Genomic_DNA"/>
</dbReference>
<evidence type="ECO:0000313" key="29">
    <source>
        <dbReference type="EMBL" id="EAK9318415.1"/>
    </source>
</evidence>
<evidence type="ECO:0000313" key="89">
    <source>
        <dbReference type="Proteomes" id="UP000549379"/>
    </source>
</evidence>
<evidence type="ECO:0000313" key="70">
    <source>
        <dbReference type="Proteomes" id="UP000427828"/>
    </source>
</evidence>
<dbReference type="Proteomes" id="UP000354255">
    <property type="component" value="Unassembled WGS sequence"/>
</dbReference>
<dbReference type="EMBL" id="AANDSR010000006">
    <property type="protein sequence ID" value="EDN9836986.1"/>
    <property type="molecule type" value="Genomic_DNA"/>
</dbReference>
<dbReference type="EMBL" id="DAAIJL010000009">
    <property type="protein sequence ID" value="HAB8557737.1"/>
    <property type="molecule type" value="Genomic_DNA"/>
</dbReference>
<dbReference type="EMBL" id="DAAJCS010000008">
    <property type="protein sequence ID" value="HAC0013548.1"/>
    <property type="molecule type" value="Genomic_DNA"/>
</dbReference>
<dbReference type="Proteomes" id="UP000358545">
    <property type="component" value="Unassembled WGS sequence"/>
</dbReference>
<dbReference type="EMBL" id="AAALRN010000004">
    <property type="protein sequence ID" value="EAD1185460.1"/>
    <property type="molecule type" value="Genomic_DNA"/>
</dbReference>
<evidence type="ECO:0000313" key="4">
    <source>
        <dbReference type="EMBL" id="EAC5551728.1"/>
    </source>
</evidence>
<dbReference type="EMBL" id="AAIAJJ010000003">
    <property type="protein sequence ID" value="ECC1556738.1"/>
    <property type="molecule type" value="Genomic_DNA"/>
</dbReference>
<evidence type="ECO:0000313" key="35">
    <source>
        <dbReference type="EMBL" id="ECY9783664.1"/>
    </source>
</evidence>
<evidence type="ECO:0000313" key="32">
    <source>
        <dbReference type="EMBL" id="ECC1556738.1"/>
    </source>
</evidence>
<evidence type="ECO:0000313" key="8">
    <source>
        <dbReference type="EMBL" id="EAD1185460.1"/>
    </source>
</evidence>
<dbReference type="EMBL" id="AABCVX010000004">
    <property type="protein sequence ID" value="EAG6169718.1"/>
    <property type="molecule type" value="Genomic_DNA"/>
</dbReference>
<evidence type="ECO:0000313" key="5">
    <source>
        <dbReference type="EMBL" id="EAC6549324.1"/>
    </source>
</evidence>
<gene>
    <name evidence="46" type="primary">yjfP</name>
    <name evidence="14" type="ORF">A8L61_09435</name>
    <name evidence="23" type="ORF">AB917_11030</name>
    <name evidence="3" type="ORF">ABZ57_08395</name>
    <name evidence="49" type="ORF">AJL21_07240</name>
    <name evidence="12" type="ORF">ART25_03300</name>
    <name evidence="4" type="ORF">ARY78_14945</name>
    <name evidence="18" type="ORF">B1N52_09650</name>
    <name evidence="17" type="ORF">B1S26_05825</name>
    <name evidence="19" type="ORF">B5K54_07955</name>
    <name evidence="15" type="ORF">BB997_13245</name>
    <name evidence="33" type="ORF">BCZ19_09435</name>
    <name evidence="16" type="ORF">BCZ21_08340</name>
    <name evidence="21" type="ORF">CA369_11250</name>
    <name evidence="20" type="ORF">CAV64_08310</name>
    <name evidence="24" type="ORF">CW845_02575</name>
    <name evidence="26" type="ORF">D4920_07390</name>
    <name evidence="25" type="ORF">D4B11_06020</name>
    <name evidence="27" type="ORF">D5N24_06735</name>
    <name evidence="47" type="ORF">DCK61_07755</name>
    <name evidence="22" type="ORF">DCT16_10010</name>
    <name evidence="6" type="ORF">DQ70_04600</name>
    <name evidence="5" type="ORF">DU018_13270</name>
    <name evidence="50" type="ORF">DYZ80_01917</name>
    <name evidence="13" type="ORF">E1W56_08160</name>
    <name evidence="28" type="ORF">E5F58_07910</name>
    <name evidence="11" type="ORF">EX365_05570</name>
    <name evidence="10" type="ORF">EXZ73_08250</name>
    <name evidence="34" type="ORF">F6436_07955</name>
    <name evidence="35" type="ORF">F6515_11780</name>
    <name evidence="29" type="ORF">FA835_15070</name>
    <name evidence="31" type="ORF">FLQ97_14680</name>
    <name evidence="30" type="ORF">FLR03_07865</name>
    <name evidence="32" type="ORF">FNX40_07930</name>
    <name evidence="38" type="ORF">FV747_07165</name>
    <name evidence="39" type="ORF">G3O21_002566</name>
    <name evidence="40" type="ORF">GHH22_02500</name>
    <name evidence="45" type="ORF">GI949_09710</name>
    <name evidence="37" type="ORF">GJW51_09985</name>
    <name evidence="36" type="ORF">GQG13_10350</name>
    <name evidence="41" type="ORF">GYR60_09085</name>
    <name evidence="42" type="ORF">GYS09_10635</name>
    <name evidence="43" type="ORF">GYX23_11165</name>
    <name evidence="44" type="ORF">GYY14_11620</name>
    <name evidence="46" type="ORF">HQN34_000953</name>
    <name evidence="48" type="ORF">HZJ64_12030</name>
    <name evidence="7" type="ORF">KV70_10340</name>
    <name evidence="8" type="ORF">QD52_10290</name>
    <name evidence="9" type="ORF">UI29_10310</name>
</gene>
<dbReference type="EMBL" id="DAAIHR010000008">
    <property type="protein sequence ID" value="HAB8398667.1"/>
    <property type="molecule type" value="Genomic_DNA"/>
</dbReference>
<evidence type="ECO:0000313" key="34">
    <source>
        <dbReference type="EMBL" id="ECY6544259.1"/>
    </source>
</evidence>
<evidence type="ECO:0000313" key="19">
    <source>
        <dbReference type="EMBL" id="EAG2997221.1"/>
    </source>
</evidence>
<evidence type="ECO:0000313" key="61">
    <source>
        <dbReference type="Proteomes" id="UP000368512"/>
    </source>
</evidence>
<dbReference type="EMBL" id="AABGUK010000002">
    <property type="protein sequence ID" value="EAH4241931.1"/>
    <property type="molecule type" value="Genomic_DNA"/>
</dbReference>
<dbReference type="Proteomes" id="UP000467347">
    <property type="component" value="Unassembled WGS sequence"/>
</dbReference>
<dbReference type="Proteomes" id="UP000379076">
    <property type="component" value="Unassembled WGS sequence"/>
</dbReference>
<dbReference type="Proteomes" id="UP000530452">
    <property type="component" value="Unassembled WGS sequence"/>
</dbReference>
<dbReference type="Proteomes" id="UP000546397">
    <property type="component" value="Unassembled WGS sequence"/>
</dbReference>
<dbReference type="EMBL" id="AALEDS010000005">
    <property type="protein sequence ID" value="ECY6544259.1"/>
    <property type="molecule type" value="Genomic_DNA"/>
</dbReference>
<dbReference type="Proteomes" id="UP000840197">
    <property type="component" value="Unassembled WGS sequence"/>
</dbReference>
<dbReference type="Proteomes" id="UP000345329">
    <property type="component" value="Unassembled WGS sequence"/>
</dbReference>
<evidence type="ECO:0000313" key="86">
    <source>
        <dbReference type="Proteomes" id="UP000544530"/>
    </source>
</evidence>
<dbReference type="Proteomes" id="UP000549379">
    <property type="component" value="Unassembled WGS sequence"/>
</dbReference>
<evidence type="ECO:0000313" key="42">
    <source>
        <dbReference type="EMBL" id="HAB8557737.1"/>
    </source>
</evidence>
<dbReference type="GO" id="GO:0008236">
    <property type="term" value="F:serine-type peptidase activity"/>
    <property type="evidence" value="ECO:0007669"/>
    <property type="project" value="InterPro"/>
</dbReference>
<evidence type="ECO:0000313" key="85">
    <source>
        <dbReference type="Proteomes" id="UP000540117"/>
    </source>
</evidence>
<dbReference type="Proteomes" id="UP000548278">
    <property type="component" value="Unassembled WGS sequence"/>
</dbReference>
<dbReference type="EMBL" id="AALAQH010000004">
    <property type="protein sequence ID" value="ECX6924886.1"/>
    <property type="molecule type" value="Genomic_DNA"/>
</dbReference>
<evidence type="ECO:0000313" key="65">
    <source>
        <dbReference type="Proteomes" id="UP000393182"/>
    </source>
</evidence>
<dbReference type="EMBL" id="AANPAU010000010">
    <property type="protein sequence ID" value="EDP8515113.1"/>
    <property type="molecule type" value="Genomic_DNA"/>
</dbReference>
<dbReference type="Proteomes" id="UP000843503">
    <property type="component" value="Unassembled WGS sequence"/>
</dbReference>
<evidence type="ECO:0000313" key="88">
    <source>
        <dbReference type="Proteomes" id="UP000548278"/>
    </source>
</evidence>
<evidence type="ECO:0000313" key="74">
    <source>
        <dbReference type="Proteomes" id="UP000467536"/>
    </source>
</evidence>
<evidence type="ECO:0000313" key="38">
    <source>
        <dbReference type="EMBL" id="EDO0985768.1"/>
    </source>
</evidence>
<dbReference type="Proteomes" id="UP000364988">
    <property type="component" value="Unassembled WGS sequence"/>
</dbReference>
<dbReference type="EMBL" id="AAAMZD010000004">
    <property type="protein sequence ID" value="EAD3793157.1"/>
    <property type="molecule type" value="Genomic_DNA"/>
</dbReference>
<dbReference type="Proteomes" id="UP000410967">
    <property type="component" value="Unassembled WGS sequence"/>
</dbReference>
<evidence type="ECO:0000313" key="15">
    <source>
        <dbReference type="EMBL" id="EAG1894562.1"/>
    </source>
</evidence>
<evidence type="ECO:0000313" key="84">
    <source>
        <dbReference type="Proteomes" id="UP000533021"/>
    </source>
</evidence>
<feature type="domain" description="Peptidase S9 prolyl oligopeptidase catalytic" evidence="2">
    <location>
        <begin position="48"/>
        <end position="235"/>
    </location>
</feature>
<dbReference type="Proteomes" id="UP000852906">
    <property type="component" value="Unassembled WGS sequence"/>
</dbReference>
<dbReference type="InterPro" id="IPR050261">
    <property type="entry name" value="FrsA_esterase"/>
</dbReference>
<evidence type="ECO:0000313" key="27">
    <source>
        <dbReference type="EMBL" id="EAH3294087.1"/>
    </source>
</evidence>
<evidence type="ECO:0000313" key="39">
    <source>
        <dbReference type="EMBL" id="EDP8515113.1"/>
    </source>
</evidence>
<dbReference type="EMBL" id="AAAJWF010000002">
    <property type="protein sequence ID" value="EAC7479960.1"/>
    <property type="molecule type" value="Genomic_DNA"/>
</dbReference>
<dbReference type="AlphaFoldDB" id="A0A0B8R9N4"/>
<dbReference type="EMBL" id="AABAYG010000002">
    <property type="protein sequence ID" value="EAG2244921.1"/>
    <property type="molecule type" value="Genomic_DNA"/>
</dbReference>
<dbReference type="Proteomes" id="UP000843775">
    <property type="component" value="Unassembled WGS sequence"/>
</dbReference>
<protein>
    <submittedName>
        <fullName evidence="6">Esterase</fullName>
    </submittedName>
</protein>
<comment type="caution">
    <text evidence="6">The sequence shown here is derived from an EMBL/GenBank/DDBJ whole genome shotgun (WGS) entry which is preliminary data.</text>
</comment>
<evidence type="ECO:0000313" key="25">
    <source>
        <dbReference type="EMBL" id="EAG9519319.1"/>
    </source>
</evidence>
<dbReference type="Proteomes" id="UP000527632">
    <property type="component" value="Unassembled WGS sequence"/>
</dbReference>
<dbReference type="Proteomes" id="UP000331186">
    <property type="component" value="Unassembled WGS sequence"/>
</dbReference>
<evidence type="ECO:0000313" key="48">
    <source>
        <dbReference type="EMBL" id="NYA02570.1"/>
    </source>
</evidence>
<evidence type="ECO:0000313" key="11">
    <source>
        <dbReference type="EMBL" id="EAD5786030.1"/>
    </source>
</evidence>
<dbReference type="Proteomes" id="UP000365297">
    <property type="component" value="Unassembled WGS sequence"/>
</dbReference>
<dbReference type="Proteomes" id="UP000339309">
    <property type="component" value="Unassembled WGS sequence"/>
</dbReference>
<evidence type="ECO:0000313" key="21">
    <source>
        <dbReference type="EMBL" id="EAG4462866.1"/>
    </source>
</evidence>
<dbReference type="EMBL" id="QXLS01000004">
    <property type="protein sequence ID" value="RKA07548.1"/>
    <property type="molecule type" value="Genomic_DNA"/>
</dbReference>
<evidence type="ECO:0000313" key="20">
    <source>
        <dbReference type="EMBL" id="EAG4331251.1"/>
    </source>
</evidence>
<dbReference type="EMBL" id="AABEMN010000007">
    <property type="protein sequence ID" value="EAG9519319.1"/>
    <property type="molecule type" value="Genomic_DNA"/>
</dbReference>
<reference evidence="34 59" key="8">
    <citation type="submission" date="2019-09" db="EMBL/GenBank/DDBJ databases">
        <authorList>
            <consortium name="GenomeTrakr network: Whole genome sequencing for foodborne pathogen traceback"/>
        </authorList>
    </citation>
    <scope>NUCLEOTIDE SEQUENCE [LARGE SCALE GENOMIC DNA]</scope>
    <source>
        <strain evidence="23 88">CFSAN004300</strain>
        <strain evidence="24 79">CFSAN072474</strain>
        <strain evidence="34 59">FLAG-55987</strain>
        <strain evidence="29 68">PHLUSALM00088</strain>
    </source>
</reference>
<dbReference type="EMBL" id="AAAIXK010000009">
    <property type="protein sequence ID" value="EAC5551728.1"/>
    <property type="molecule type" value="Genomic_DNA"/>
</dbReference>
<evidence type="ECO:0000313" key="83">
    <source>
        <dbReference type="Proteomes" id="UP000530452"/>
    </source>
</evidence>
<dbReference type="EMBL" id="AACKDQ010000051">
    <property type="protein sequence ID" value="EAK9318415.1"/>
    <property type="molecule type" value="Genomic_DNA"/>
</dbReference>
<evidence type="ECO:0000259" key="2">
    <source>
        <dbReference type="Pfam" id="PF00326"/>
    </source>
</evidence>
<dbReference type="Proteomes" id="UP000460224">
    <property type="component" value="Unassembled WGS sequence"/>
</dbReference>
<dbReference type="OMA" id="PLFIWHG"/>
<dbReference type="Proteomes" id="UP000423131">
    <property type="component" value="Unassembled WGS sequence"/>
</dbReference>
<dbReference type="Proteomes" id="UP000455569">
    <property type="component" value="Unassembled WGS sequence"/>
</dbReference>
<evidence type="ECO:0000313" key="62">
    <source>
        <dbReference type="Proteomes" id="UP000376505"/>
    </source>
</evidence>
<evidence type="ECO:0000313" key="23">
    <source>
        <dbReference type="EMBL" id="EAG6991117.1"/>
    </source>
</evidence>
<dbReference type="Proteomes" id="UP000844415">
    <property type="component" value="Unassembled WGS sequence"/>
</dbReference>
<evidence type="ECO:0000313" key="28">
    <source>
        <dbReference type="EMBL" id="EAH4241931.1"/>
    </source>
</evidence>
<evidence type="ECO:0000313" key="22">
    <source>
        <dbReference type="EMBL" id="EAG6169718.1"/>
    </source>
</evidence>
<dbReference type="KEGG" id="lmok:CQ02_11725"/>
<dbReference type="PANTHER" id="PTHR22946:SF9">
    <property type="entry name" value="POLYKETIDE TRANSFERASE AF380"/>
    <property type="match status" value="1"/>
</dbReference>
<dbReference type="Proteomes" id="UP000398321">
    <property type="component" value="Unassembled WGS sequence"/>
</dbReference>
<accession>A0A0B8R9N4</accession>
<dbReference type="Proteomes" id="UP000489121">
    <property type="component" value="Unassembled WGS sequence"/>
</dbReference>
<evidence type="ECO:0000313" key="63">
    <source>
        <dbReference type="Proteomes" id="UP000379076"/>
    </source>
</evidence>
<dbReference type="Proteomes" id="UP000481141">
    <property type="component" value="Unassembled WGS sequence"/>
</dbReference>
<dbReference type="Proteomes" id="UP000478704">
    <property type="component" value="Unassembled WGS sequence"/>
</dbReference>
<dbReference type="KEGG" id="lmv:Y193_04180"/>
<dbReference type="Proteomes" id="UP000525850">
    <property type="component" value="Unassembled WGS sequence"/>
</dbReference>
<dbReference type="EMBL" id="AABATR010000008">
    <property type="protein sequence ID" value="EAG1894562.1"/>
    <property type="molecule type" value="Genomic_DNA"/>
</dbReference>
<dbReference type="EMBL" id="QDAY01000002">
    <property type="protein sequence ID" value="KAA9450602.1"/>
    <property type="molecule type" value="Genomic_DNA"/>
</dbReference>
<dbReference type="EMBL" id="AAHZFN010000009">
    <property type="protein sequence ID" value="ECB9473584.1"/>
    <property type="molecule type" value="Genomic_DNA"/>
</dbReference>
<evidence type="ECO:0000313" key="56">
    <source>
        <dbReference type="Proteomes" id="UP000345329"/>
    </source>
</evidence>
<evidence type="ECO:0000313" key="50">
    <source>
        <dbReference type="EMBL" id="RKA07548.1"/>
    </source>
</evidence>
<dbReference type="EMBL" id="AABBYJ010000004">
    <property type="protein sequence ID" value="EAG4331251.1"/>
    <property type="molecule type" value="Genomic_DNA"/>
</dbReference>
<keyword evidence="1" id="KW-0378">Hydrolase</keyword>